<feature type="coiled-coil region" evidence="1">
    <location>
        <begin position="825"/>
        <end position="866"/>
    </location>
</feature>
<gene>
    <name evidence="3" type="ORF">N7496_004872</name>
</gene>
<dbReference type="OrthoDB" id="5332870at2759"/>
<dbReference type="AlphaFoldDB" id="A0A9W9SF53"/>
<dbReference type="PANTHER" id="PTHR45615">
    <property type="entry name" value="MYOSIN HEAVY CHAIN, NON-MUSCLE"/>
    <property type="match status" value="1"/>
</dbReference>
<organism evidence="3 4">
    <name type="scientific">Penicillium cataractarum</name>
    <dbReference type="NCBI Taxonomy" id="2100454"/>
    <lineage>
        <taxon>Eukaryota</taxon>
        <taxon>Fungi</taxon>
        <taxon>Dikarya</taxon>
        <taxon>Ascomycota</taxon>
        <taxon>Pezizomycotina</taxon>
        <taxon>Eurotiomycetes</taxon>
        <taxon>Eurotiomycetidae</taxon>
        <taxon>Eurotiales</taxon>
        <taxon>Aspergillaceae</taxon>
        <taxon>Penicillium</taxon>
    </lineage>
</organism>
<proteinExistence type="predicted"/>
<feature type="coiled-coil region" evidence="1">
    <location>
        <begin position="574"/>
        <end position="788"/>
    </location>
</feature>
<evidence type="ECO:0000256" key="2">
    <source>
        <dbReference type="SAM" id="MobiDB-lite"/>
    </source>
</evidence>
<feature type="compositionally biased region" description="Basic and acidic residues" evidence="2">
    <location>
        <begin position="880"/>
        <end position="895"/>
    </location>
</feature>
<protein>
    <submittedName>
        <fullName evidence="3">Uncharacterized protein</fullName>
    </submittedName>
</protein>
<name>A0A9W9SF53_9EURO</name>
<sequence length="1039" mass="115203">MIAEEITRLTREVERVVTAPYIPSLQDLYSLVQTSSSSTLQFWALHKPCQVNLLADVLSESLSRSRVALPLLAAFAHITTFRDVLLDRRSVLLDAFLEQALVAGASEYHLACIALLSSPLTLGFVLPARLADFITKLVSTVAANPGAETIAPLHALMTGLQRSPNFIYEVPTEVLSNLQLELTKTLRNLDDHMGNLLGLATFAQISMTHRKQLAQHHGIGTPSWLLNIQHFFGPKRGMKTLDLVVLRVILACSSNCNNLTPAQAAESIRLAISIADAVEPDQKQSWLSGSSSKIAKLCEKVARENLHREVQVMGVTFLLSLQPLKALPSHIGDLGLRLLVSKDSRAILGAMSPELVSRLTDSLVGYDESVVYELLRFTADALKEEGVGRDSMVNLHVSDILLTGFQANLSRPIITSLLNSASTKHTIAGLFGKYPVVPAQLQCQDSQICHCAYSGLQNKVLLSLFEIYFVAALSHNGDAADIAIIKSLLQRTAKSLGPTSCTFAQSEHDAFRSSLYLRNRQDFTTKRQPIRDWRASITEMHMQNAEASHSAIMKKVEDICFDLENRCYDIEGPVRSAEEERDRQKYEAEKLQQRNEDLTKQLDQSTQDIVTLQQDLARLEEHAGIASTRAEELSEALELARQELSEQQNRAEDAFRVEQDRARSRELELIATSTEKDDQLEELQESVRQLKSQKEHLEQVVQTSSHERATSAEATEALGHEIAELRNLLEAKSSLCSQKEDEVKRLLEANNGLQVELGTAQTMVEDQTREIEQLYSKLQEAEEQAKADIISLNHDRETEIAKIASEVTKQKEGNELLQEAMQRAASDASKELQSKDKRIHQLEKKIQSLRDERAAKAREFSEAQQHIGRLMNVMGFSAKTTDKSSSKPQRSRDPDIAPTPSRRQSTTYYDDDDDIHFAESFESLASNLQGPTPKRPKGNGRSMHPLQAPVPKTPAVGSSMSKANVPKTCPRQPLIDAGTNSPVKSQVSPGSKGSQYDTAAAASPSNMGENRLQDLDLDMDLEFSKDFIFTSTAFSASNN</sequence>
<dbReference type="RefSeq" id="XP_056556326.1">
    <property type="nucleotide sequence ID" value="XM_056697801.1"/>
</dbReference>
<evidence type="ECO:0000313" key="3">
    <source>
        <dbReference type="EMBL" id="KAJ5377463.1"/>
    </source>
</evidence>
<feature type="region of interest" description="Disordered" evidence="2">
    <location>
        <begin position="922"/>
        <end position="1010"/>
    </location>
</feature>
<feature type="region of interest" description="Disordered" evidence="2">
    <location>
        <begin position="879"/>
        <end position="909"/>
    </location>
</feature>
<evidence type="ECO:0000256" key="1">
    <source>
        <dbReference type="SAM" id="Coils"/>
    </source>
</evidence>
<comment type="caution">
    <text evidence="3">The sequence shown here is derived from an EMBL/GenBank/DDBJ whole genome shotgun (WGS) entry which is preliminary data.</text>
</comment>
<keyword evidence="1" id="KW-0175">Coiled coil</keyword>
<dbReference type="PANTHER" id="PTHR45615:SF63">
    <property type="entry name" value="CHROMOSOME UNDETERMINED SCAFFOLD_10, WHOLE GENOME SHOTGUN SEQUENCE"/>
    <property type="match status" value="1"/>
</dbReference>
<keyword evidence="4" id="KW-1185">Reference proteome</keyword>
<dbReference type="Proteomes" id="UP001147782">
    <property type="component" value="Unassembled WGS sequence"/>
</dbReference>
<accession>A0A9W9SF53</accession>
<dbReference type="GeneID" id="81436980"/>
<feature type="compositionally biased region" description="Polar residues" evidence="2">
    <location>
        <begin position="978"/>
        <end position="1008"/>
    </location>
</feature>
<reference evidence="3" key="2">
    <citation type="journal article" date="2023" name="IMA Fungus">
        <title>Comparative genomic study of the Penicillium genus elucidates a diverse pangenome and 15 lateral gene transfer events.</title>
        <authorList>
            <person name="Petersen C."/>
            <person name="Sorensen T."/>
            <person name="Nielsen M.R."/>
            <person name="Sondergaard T.E."/>
            <person name="Sorensen J.L."/>
            <person name="Fitzpatrick D.A."/>
            <person name="Frisvad J.C."/>
            <person name="Nielsen K.L."/>
        </authorList>
    </citation>
    <scope>NUCLEOTIDE SEQUENCE</scope>
    <source>
        <strain evidence="3">IBT 29864</strain>
    </source>
</reference>
<dbReference type="EMBL" id="JAPZBS010000004">
    <property type="protein sequence ID" value="KAJ5377463.1"/>
    <property type="molecule type" value="Genomic_DNA"/>
</dbReference>
<evidence type="ECO:0000313" key="4">
    <source>
        <dbReference type="Proteomes" id="UP001147782"/>
    </source>
</evidence>
<reference evidence="3" key="1">
    <citation type="submission" date="2022-11" db="EMBL/GenBank/DDBJ databases">
        <authorList>
            <person name="Petersen C."/>
        </authorList>
    </citation>
    <scope>NUCLEOTIDE SEQUENCE</scope>
    <source>
        <strain evidence="3">IBT 29864</strain>
    </source>
</reference>